<dbReference type="PRINTS" id="PR00385">
    <property type="entry name" value="P450"/>
</dbReference>
<evidence type="ECO:0000256" key="6">
    <source>
        <dbReference type="RuleBase" id="RU000461"/>
    </source>
</evidence>
<gene>
    <name evidence="9" type="ORF">UCRPA7_8033</name>
</gene>
<dbReference type="RefSeq" id="XP_007918750.1">
    <property type="nucleotide sequence ID" value="XM_007920559.1"/>
</dbReference>
<keyword evidence="6 9" id="KW-0503">Monooxygenase</keyword>
<dbReference type="KEGG" id="tmn:UCRPA7_8033"/>
<evidence type="ECO:0000256" key="7">
    <source>
        <dbReference type="SAM" id="MobiDB-lite"/>
    </source>
</evidence>
<evidence type="ECO:0000256" key="1">
    <source>
        <dbReference type="ARBA" id="ARBA00001971"/>
    </source>
</evidence>
<evidence type="ECO:0000256" key="5">
    <source>
        <dbReference type="ARBA" id="ARBA00023004"/>
    </source>
</evidence>
<feature type="region of interest" description="Disordered" evidence="7">
    <location>
        <begin position="469"/>
        <end position="525"/>
    </location>
</feature>
<dbReference type="PROSITE" id="PS00086">
    <property type="entry name" value="CYTOCHROME_P450"/>
    <property type="match status" value="1"/>
</dbReference>
<keyword evidence="10" id="KW-1185">Reference proteome</keyword>
<reference evidence="10" key="1">
    <citation type="journal article" date="2013" name="Genome Announc.">
        <title>Draft genome sequence of the ascomycete Phaeoacremonium aleophilum strain UCR-PA7, a causal agent of the esca disease complex in grapevines.</title>
        <authorList>
            <person name="Blanco-Ulate B."/>
            <person name="Rolshausen P."/>
            <person name="Cantu D."/>
        </authorList>
    </citation>
    <scope>NUCLEOTIDE SEQUENCE [LARGE SCALE GENOMIC DNA]</scope>
    <source>
        <strain evidence="10">UCR-PA7</strain>
    </source>
</reference>
<dbReference type="EMBL" id="KB933338">
    <property type="protein sequence ID" value="EON96473.1"/>
    <property type="molecule type" value="Genomic_DNA"/>
</dbReference>
<dbReference type="InterPro" id="IPR017972">
    <property type="entry name" value="Cyt_P450_CS"/>
</dbReference>
<keyword evidence="3 6" id="KW-0349">Heme</keyword>
<dbReference type="GO" id="GO:0020037">
    <property type="term" value="F:heme binding"/>
    <property type="evidence" value="ECO:0007669"/>
    <property type="project" value="InterPro"/>
</dbReference>
<evidence type="ECO:0000256" key="4">
    <source>
        <dbReference type="ARBA" id="ARBA00022723"/>
    </source>
</evidence>
<dbReference type="InterPro" id="IPR001128">
    <property type="entry name" value="Cyt_P450"/>
</dbReference>
<keyword evidence="8" id="KW-0472">Membrane</keyword>
<dbReference type="AlphaFoldDB" id="R8BAW9"/>
<keyword evidence="8" id="KW-0812">Transmembrane</keyword>
<dbReference type="HOGENOM" id="CLU_025001_1_0_1"/>
<dbReference type="GO" id="GO:0005506">
    <property type="term" value="F:iron ion binding"/>
    <property type="evidence" value="ECO:0007669"/>
    <property type="project" value="InterPro"/>
</dbReference>
<feature type="compositionally biased region" description="Basic and acidic residues" evidence="7">
    <location>
        <begin position="479"/>
        <end position="489"/>
    </location>
</feature>
<comment type="similarity">
    <text evidence="2 6">Belongs to the cytochrome P450 family.</text>
</comment>
<dbReference type="OrthoDB" id="1470350at2759"/>
<organism evidence="9 10">
    <name type="scientific">Phaeoacremonium minimum (strain UCR-PA7)</name>
    <name type="common">Esca disease fungus</name>
    <name type="synonym">Togninia minima</name>
    <dbReference type="NCBI Taxonomy" id="1286976"/>
    <lineage>
        <taxon>Eukaryota</taxon>
        <taxon>Fungi</taxon>
        <taxon>Dikarya</taxon>
        <taxon>Ascomycota</taxon>
        <taxon>Pezizomycotina</taxon>
        <taxon>Sordariomycetes</taxon>
        <taxon>Sordariomycetidae</taxon>
        <taxon>Togniniales</taxon>
        <taxon>Togniniaceae</taxon>
        <taxon>Phaeoacremonium</taxon>
    </lineage>
</organism>
<dbReference type="InterPro" id="IPR036396">
    <property type="entry name" value="Cyt_P450_sf"/>
</dbReference>
<evidence type="ECO:0000313" key="9">
    <source>
        <dbReference type="EMBL" id="EON96473.1"/>
    </source>
</evidence>
<dbReference type="GO" id="GO:0016705">
    <property type="term" value="F:oxidoreductase activity, acting on paired donors, with incorporation or reduction of molecular oxygen"/>
    <property type="evidence" value="ECO:0007669"/>
    <property type="project" value="InterPro"/>
</dbReference>
<evidence type="ECO:0000256" key="3">
    <source>
        <dbReference type="ARBA" id="ARBA00022617"/>
    </source>
</evidence>
<dbReference type="Pfam" id="PF00067">
    <property type="entry name" value="p450"/>
    <property type="match status" value="2"/>
</dbReference>
<dbReference type="eggNOG" id="KOG0157">
    <property type="taxonomic scope" value="Eukaryota"/>
</dbReference>
<proteinExistence type="inferred from homology"/>
<accession>R8BAW9</accession>
<keyword evidence="5 6" id="KW-0408">Iron</keyword>
<dbReference type="SUPFAM" id="SSF48264">
    <property type="entry name" value="Cytochrome P450"/>
    <property type="match status" value="1"/>
</dbReference>
<dbReference type="GO" id="GO:0004497">
    <property type="term" value="F:monooxygenase activity"/>
    <property type="evidence" value="ECO:0007669"/>
    <property type="project" value="UniProtKB-KW"/>
</dbReference>
<comment type="cofactor">
    <cofactor evidence="1">
        <name>heme</name>
        <dbReference type="ChEBI" id="CHEBI:30413"/>
    </cofactor>
</comment>
<dbReference type="Proteomes" id="UP000014074">
    <property type="component" value="Unassembled WGS sequence"/>
</dbReference>
<protein>
    <submittedName>
        <fullName evidence="9">Putative cytochrome p450 monooxygenase protein</fullName>
    </submittedName>
</protein>
<keyword evidence="8" id="KW-1133">Transmembrane helix</keyword>
<dbReference type="PANTHER" id="PTHR24305:SF232">
    <property type="entry name" value="P450, PUTATIVE (EUROFUNG)-RELATED"/>
    <property type="match status" value="1"/>
</dbReference>
<dbReference type="PANTHER" id="PTHR24305">
    <property type="entry name" value="CYTOCHROME P450"/>
    <property type="match status" value="1"/>
</dbReference>
<dbReference type="Gene3D" id="1.10.630.10">
    <property type="entry name" value="Cytochrome P450"/>
    <property type="match status" value="1"/>
</dbReference>
<evidence type="ECO:0000313" key="10">
    <source>
        <dbReference type="Proteomes" id="UP000014074"/>
    </source>
</evidence>
<name>R8BAW9_PHAM7</name>
<keyword evidence="6" id="KW-0560">Oxidoreductase</keyword>
<sequence length="608" mass="69001">MSESLPASAHGRGYLPNLASWPVLVVCFLVFIAYLYVSHFPKPLPGSIPYYAPSAKRLLGDVPELRKYYGTGTYRRFYGHRQQQLQSPISQVFLFPYKRPLVLVTDIREAHDIVFRRHREFDRSQRSCDIFGVIGKDFHLAMTSRNPKFKGNKEILRDLMTPSFLDAVSGPHMHAITTSLVGIWKLKMERAKGKPFSAYDDVHHAALDIILAAAFGIDDDDSATHRQLVHLEIDNQVVSVQENGADIVKFPVKPLPDAYQAVLDVTNTVLIGTTSPFPAFHHWVVRNTTMRRTFKLKERLVDSEIQKGVDRLVRNDKEAAKEDCAMDRMILREVNLAEKERRKPNFFQPRMRDELFGYIAAGHDTSSTTMAWMMKFVADNQDAQARLRRQLRASFASAAAEKRQPTIAEITRSPAPYLDAFVEEVLRLSETIPMVIRESIVDTTVLGHFIPKGTSLLLYYHGPGGQTEPAFPIPQSLRSEGERNAKDPVPDWDPTTIRQFQPERWLKRRSRDSSSTSAPVDASELDGRHDEFTDVEFDSQAGLFFTFGGGPRGCFGRKLAYLELRVVLAMLVWNFVFEKCPPELSSDHGIDKATTIPKYCFVKLRPAN</sequence>
<dbReference type="GeneID" id="19328848"/>
<evidence type="ECO:0000256" key="2">
    <source>
        <dbReference type="ARBA" id="ARBA00010617"/>
    </source>
</evidence>
<evidence type="ECO:0000256" key="8">
    <source>
        <dbReference type="SAM" id="Phobius"/>
    </source>
</evidence>
<dbReference type="InterPro" id="IPR050121">
    <property type="entry name" value="Cytochrome_P450_monoxygenase"/>
</dbReference>
<keyword evidence="4 6" id="KW-0479">Metal-binding</keyword>
<feature type="transmembrane region" description="Helical" evidence="8">
    <location>
        <begin position="20"/>
        <end position="37"/>
    </location>
</feature>